<evidence type="ECO:0000256" key="1">
    <source>
        <dbReference type="ARBA" id="ARBA00005593"/>
    </source>
</evidence>
<dbReference type="EMBL" id="JMKJ01000590">
    <property type="protein sequence ID" value="KGG50226.1"/>
    <property type="molecule type" value="Genomic_DNA"/>
</dbReference>
<evidence type="ECO:0000313" key="3">
    <source>
        <dbReference type="Proteomes" id="UP000029725"/>
    </source>
</evidence>
<dbReference type="InterPro" id="IPR036188">
    <property type="entry name" value="FAD/NAD-bd_sf"/>
</dbReference>
<sequence length="131" mass="14606">MNTRESIDVLFDSTSLSTCINAAVQAAAGKKVLMVEKSPFFGGSVDCARSLQEIHSSDCDISTIQIEKSWCSPQAQSILIDFGACPLGTRHPVVDSCIELKISSDYLSMIEVKPLYYLFEGRHYKVRWHWG</sequence>
<comment type="caution">
    <text evidence="2">The sequence shown here is derived from an EMBL/GenBank/DDBJ whole genome shotgun (WGS) entry which is preliminary data.</text>
</comment>
<dbReference type="PRINTS" id="PR00891">
    <property type="entry name" value="RABGDIREP"/>
</dbReference>
<dbReference type="GO" id="GO:0007264">
    <property type="term" value="P:small GTPase-mediated signal transduction"/>
    <property type="evidence" value="ECO:0007669"/>
    <property type="project" value="InterPro"/>
</dbReference>
<proteinExistence type="inferred from homology"/>
<comment type="similarity">
    <text evidence="1">Belongs to the Rab GDI family.</text>
</comment>
<accession>A0A098VR50</accession>
<dbReference type="OrthoDB" id="1923006at2759"/>
<dbReference type="RefSeq" id="XP_013236709.1">
    <property type="nucleotide sequence ID" value="XM_013381255.1"/>
</dbReference>
<dbReference type="Gene3D" id="3.50.50.60">
    <property type="entry name" value="FAD/NAD(P)-binding domain"/>
    <property type="match status" value="1"/>
</dbReference>
<dbReference type="GeneID" id="25260881"/>
<reference evidence="2 3" key="1">
    <citation type="submission" date="2014-04" db="EMBL/GenBank/DDBJ databases">
        <title>A new species of microsporidia sheds light on the evolution of extreme parasitism.</title>
        <authorList>
            <person name="Haag K.L."/>
            <person name="James T.Y."/>
            <person name="Larsson R."/>
            <person name="Schaer T.M."/>
            <person name="Refardt D."/>
            <person name="Pombert J.-F."/>
            <person name="Ebert D."/>
        </authorList>
    </citation>
    <scope>NUCLEOTIDE SEQUENCE [LARGE SCALE GENOMIC DNA]</scope>
    <source>
        <strain evidence="2 3">UGP3</strain>
        <tissue evidence="2">Spores</tissue>
    </source>
</reference>
<dbReference type="AlphaFoldDB" id="A0A098VR50"/>
<dbReference type="Proteomes" id="UP000029725">
    <property type="component" value="Unassembled WGS sequence"/>
</dbReference>
<name>A0A098VR50_9MICR</name>
<organism evidence="2 3">
    <name type="scientific">Mitosporidium daphniae</name>
    <dbReference type="NCBI Taxonomy" id="1485682"/>
    <lineage>
        <taxon>Eukaryota</taxon>
        <taxon>Fungi</taxon>
        <taxon>Fungi incertae sedis</taxon>
        <taxon>Microsporidia</taxon>
        <taxon>Mitosporidium</taxon>
    </lineage>
</organism>
<keyword evidence="3" id="KW-1185">Reference proteome</keyword>
<gene>
    <name evidence="2" type="ORF">DI09_7p50</name>
</gene>
<evidence type="ECO:0000313" key="2">
    <source>
        <dbReference type="EMBL" id="KGG50226.1"/>
    </source>
</evidence>
<dbReference type="HOGENOM" id="CLU_1928123_0_0_1"/>
<protein>
    <submittedName>
        <fullName evidence="2">Uncharacterized protein</fullName>
    </submittedName>
</protein>
<dbReference type="GO" id="GO:0005092">
    <property type="term" value="F:GDP-dissociation inhibitor activity"/>
    <property type="evidence" value="ECO:0007669"/>
    <property type="project" value="InterPro"/>
</dbReference>
<dbReference type="VEuPathDB" id="MicrosporidiaDB:DI09_7p50"/>
<dbReference type="InterPro" id="IPR018203">
    <property type="entry name" value="GDP_dissociation_inhibitor"/>
</dbReference>